<evidence type="ECO:0000313" key="2">
    <source>
        <dbReference type="EMBL" id="CAB4142967.1"/>
    </source>
</evidence>
<organism evidence="2">
    <name type="scientific">uncultured Caudovirales phage</name>
    <dbReference type="NCBI Taxonomy" id="2100421"/>
    <lineage>
        <taxon>Viruses</taxon>
        <taxon>Duplodnaviria</taxon>
        <taxon>Heunggongvirae</taxon>
        <taxon>Uroviricota</taxon>
        <taxon>Caudoviricetes</taxon>
        <taxon>Peduoviridae</taxon>
        <taxon>Maltschvirus</taxon>
        <taxon>Maltschvirus maltsch</taxon>
    </lineage>
</organism>
<feature type="compositionally biased region" description="Basic and acidic residues" evidence="1">
    <location>
        <begin position="767"/>
        <end position="784"/>
    </location>
</feature>
<feature type="region of interest" description="Disordered" evidence="1">
    <location>
        <begin position="749"/>
        <end position="784"/>
    </location>
</feature>
<reference evidence="2" key="1">
    <citation type="submission" date="2020-04" db="EMBL/GenBank/DDBJ databases">
        <authorList>
            <person name="Chiriac C."/>
            <person name="Salcher M."/>
            <person name="Ghai R."/>
            <person name="Kavagutti S V."/>
        </authorList>
    </citation>
    <scope>NUCLEOTIDE SEQUENCE</scope>
</reference>
<protein>
    <submittedName>
        <fullName evidence="2">Uncharacterized protein</fullName>
    </submittedName>
</protein>
<accession>A0A6J5MB64</accession>
<name>A0A6J5MB64_9CAUD</name>
<proteinExistence type="predicted"/>
<dbReference type="EMBL" id="LR796416">
    <property type="protein sequence ID" value="CAB4142967.1"/>
    <property type="molecule type" value="Genomic_DNA"/>
</dbReference>
<evidence type="ECO:0000256" key="1">
    <source>
        <dbReference type="SAM" id="MobiDB-lite"/>
    </source>
</evidence>
<sequence length="850" mass="93627">MAVDEEKRMENLLPPLQATAEVSQMDEQALDQSMSALTEGTPELVENEDGSVTIQDPAEGGDQSTAEFLENLAETVNQQWLRAKCSDLVELIKRDRESRQKHDELYAEGMKKTGVAGPAPGGAAFSGASNVTHPLLIEACVDFAASAAKELLPPSGPVKTRIHGPASKVKRERADRLSSFMNWQLTEQCPEFMLDSEQLLPQVGLAGTQYMKVLPNMKLNRPEFEFVPVDDMIIPYEASGYATASRRTHMQRPTKDMVMSRIQSGMYRDLTIVSPGPEPEETKVGEVVKKVEGRTPTGYNDEESRVVYEVDLFLDLEGNDPLAPDGETLPYILVIDELMLDAWALYRNWDEKDQRKVRQDWAVEYDFIPWRGAYALGFVHLIGGLSSAATGALRALLDSAHIQNSASGVTLKGTKINGQTQSPSPTEIVEIEGPPGVVDIRALMMPFPYAGPSPTLFQLLGFLTEAGKGVVSTAEEKISQASNQMPVGTALALIEQGAKVFSAIHGRLHRSQAQLFRIQCRVNKMLYSDPAALKELTMLGAPDIEPADFDQVGSISPASDPLIFSETQRLAQAQALKALAGGNPLYDQYAVERRVLESLKIPDVDQVLPKPKVPTELNAPAENLSAMMGQPIIAFPEQNHMAHIETHLRFILDPFLGGNWYASKTLLPIMMEHLKQHLGFLYVTISYDLATETLGEDVGRVLADKETHPKVDEVLAAGAKLVHAEMANKLQDIAVVLEQLMQSYQQMLPQPPKDPAVMAAEVASQESQRRAEADKAREQRESNKDAIEAVLQQAEMAQRAEESEDQTALGFTKLLTDLAVRLKDLEDKRDAQAAIQEGLNESKEDEDKKD</sequence>
<gene>
    <name evidence="2" type="ORF">UFOVP435_40</name>
</gene>